<feature type="transmembrane region" description="Helical" evidence="6">
    <location>
        <begin position="431"/>
        <end position="450"/>
    </location>
</feature>
<dbReference type="OrthoDB" id="2126698at2759"/>
<comment type="subcellular location">
    <subcellularLocation>
        <location evidence="1">Membrane</location>
        <topology evidence="1">Multi-pass membrane protein</topology>
    </subcellularLocation>
</comment>
<dbReference type="Pfam" id="PF01554">
    <property type="entry name" value="MatE"/>
    <property type="match status" value="2"/>
</dbReference>
<sequence>MESHSEERGAESGKGQGAEPMTEPNQCDPPEEPPATTGDTPKGCCIMPTGICQEARLLLALAGPAFLSQLMIFMISIVSAIFCGHLGKVELDAVSLAVAMINITGVAVGTGLAGACDTLISQIYGGQNLKLVGTVLQRGILILLLFCFPCWALFINTEPILRLLRQDPEVSRLTEVYVLIFLPALPAAFLYQLQAKYLQNQGIIFPQVLTGITANLINVMINYILLYVLSLGVMGSALANTLSQLVQALLLFLYILWKKLHRDTWGGWSLACFEEWGTFIRLAIPSMFMLCIEWWTFEIGIFLAGTFGVVELGAQTVVYQLANTVFMIPTGVGIAASVRVGQALGAGFIEQAKKSALVSLMITECFAVCCCILLISLKGIIAYIFTSDRDIVDLVRYVLPVYAATHLFDGCVATCGGILRGMGRQKIGAIFQFVGYYIIGLPVGVALMYAAKIGIIGFWIGMLLCGFLQVFAFLPFIYKIDWKKASEKAQFRAHQRITVNKDLQDQLAIYHCAPSESATNAGSVAVTEYDITDSDLIQPLESQTPVRPMKHKPLSRRQLVRRRSLTLIGAIIVLMMGVLIRLLV</sequence>
<feature type="transmembrane region" description="Helical" evidence="6">
    <location>
        <begin position="237"/>
        <end position="257"/>
    </location>
</feature>
<dbReference type="GO" id="GO:1990961">
    <property type="term" value="P:xenobiotic detoxification by transmembrane export across the plasma membrane"/>
    <property type="evidence" value="ECO:0007669"/>
    <property type="project" value="InterPro"/>
</dbReference>
<evidence type="ECO:0000256" key="6">
    <source>
        <dbReference type="RuleBase" id="RU004914"/>
    </source>
</evidence>
<name>A0A8C5MLS5_9ANUR</name>
<dbReference type="NCBIfam" id="TIGR00797">
    <property type="entry name" value="matE"/>
    <property type="match status" value="1"/>
</dbReference>
<dbReference type="InterPro" id="IPR045069">
    <property type="entry name" value="MATE_euk"/>
</dbReference>
<evidence type="ECO:0000313" key="9">
    <source>
        <dbReference type="Proteomes" id="UP000694569"/>
    </source>
</evidence>
<feature type="transmembrane region" description="Helical" evidence="6">
    <location>
        <begin position="317"/>
        <end position="336"/>
    </location>
</feature>
<evidence type="ECO:0000256" key="4">
    <source>
        <dbReference type="ARBA" id="ARBA00022989"/>
    </source>
</evidence>
<proteinExistence type="inferred from homology"/>
<keyword evidence="4 6" id="KW-1133">Transmembrane helix</keyword>
<keyword evidence="5 6" id="KW-0472">Membrane</keyword>
<reference evidence="8" key="2">
    <citation type="submission" date="2025-09" db="UniProtKB">
        <authorList>
            <consortium name="Ensembl"/>
        </authorList>
    </citation>
    <scope>IDENTIFICATION</scope>
</reference>
<feature type="region of interest" description="Disordered" evidence="7">
    <location>
        <begin position="1"/>
        <end position="40"/>
    </location>
</feature>
<evidence type="ECO:0000256" key="3">
    <source>
        <dbReference type="ARBA" id="ARBA00022692"/>
    </source>
</evidence>
<dbReference type="PRINTS" id="PR00173">
    <property type="entry name" value="EDTRNSPORT"/>
</dbReference>
<keyword evidence="3 6" id="KW-0812">Transmembrane</keyword>
<dbReference type="GO" id="GO:0016020">
    <property type="term" value="C:membrane"/>
    <property type="evidence" value="ECO:0007669"/>
    <property type="project" value="UniProtKB-SubCell"/>
</dbReference>
<reference evidence="8" key="1">
    <citation type="submission" date="2025-08" db="UniProtKB">
        <authorList>
            <consortium name="Ensembl"/>
        </authorList>
    </citation>
    <scope>IDENTIFICATION</scope>
</reference>
<dbReference type="Ensembl" id="ENSLLET00000017159.1">
    <property type="protein sequence ID" value="ENSLLEP00000016530.1"/>
    <property type="gene ID" value="ENSLLEG00000010530.1"/>
</dbReference>
<comment type="similarity">
    <text evidence="2 6">Belongs to the multi antimicrobial extrusion (MATE) (TC 2.A.66.1) family.</text>
</comment>
<feature type="transmembrane region" description="Helical" evidence="6">
    <location>
        <begin position="203"/>
        <end position="225"/>
    </location>
</feature>
<dbReference type="GO" id="GO:0015297">
    <property type="term" value="F:antiporter activity"/>
    <property type="evidence" value="ECO:0007669"/>
    <property type="project" value="InterPro"/>
</dbReference>
<dbReference type="AlphaFoldDB" id="A0A8C5MLS5"/>
<dbReference type="CDD" id="cd13132">
    <property type="entry name" value="MATE_eukaryotic"/>
    <property type="match status" value="1"/>
</dbReference>
<accession>A0A8C5MLS5</accession>
<evidence type="ECO:0000256" key="2">
    <source>
        <dbReference type="ARBA" id="ARBA00010199"/>
    </source>
</evidence>
<evidence type="ECO:0000256" key="7">
    <source>
        <dbReference type="SAM" id="MobiDB-lite"/>
    </source>
</evidence>
<feature type="transmembrane region" description="Helical" evidence="6">
    <location>
        <begin position="94"/>
        <end position="115"/>
    </location>
</feature>
<organism evidence="8 9">
    <name type="scientific">Leptobrachium leishanense</name>
    <name type="common">Leishan spiny toad</name>
    <dbReference type="NCBI Taxonomy" id="445787"/>
    <lineage>
        <taxon>Eukaryota</taxon>
        <taxon>Metazoa</taxon>
        <taxon>Chordata</taxon>
        <taxon>Craniata</taxon>
        <taxon>Vertebrata</taxon>
        <taxon>Euteleostomi</taxon>
        <taxon>Amphibia</taxon>
        <taxon>Batrachia</taxon>
        <taxon>Anura</taxon>
        <taxon>Pelobatoidea</taxon>
        <taxon>Megophryidae</taxon>
        <taxon>Leptobrachium</taxon>
    </lineage>
</organism>
<evidence type="ECO:0000256" key="1">
    <source>
        <dbReference type="ARBA" id="ARBA00004141"/>
    </source>
</evidence>
<feature type="transmembrane region" description="Helical" evidence="6">
    <location>
        <begin position="456"/>
        <end position="478"/>
    </location>
</feature>
<feature type="transmembrane region" description="Helical" evidence="6">
    <location>
        <begin position="174"/>
        <end position="191"/>
    </location>
</feature>
<feature type="transmembrane region" description="Helical" evidence="6">
    <location>
        <begin position="135"/>
        <end position="154"/>
    </location>
</feature>
<dbReference type="PANTHER" id="PTHR11206">
    <property type="entry name" value="MULTIDRUG RESISTANCE PROTEIN"/>
    <property type="match status" value="1"/>
</dbReference>
<evidence type="ECO:0000256" key="5">
    <source>
        <dbReference type="ARBA" id="ARBA00023136"/>
    </source>
</evidence>
<dbReference type="InterPro" id="IPR002528">
    <property type="entry name" value="MATE_fam"/>
</dbReference>
<dbReference type="GO" id="GO:0042910">
    <property type="term" value="F:xenobiotic transmembrane transporter activity"/>
    <property type="evidence" value="ECO:0007669"/>
    <property type="project" value="InterPro"/>
</dbReference>
<keyword evidence="9" id="KW-1185">Reference proteome</keyword>
<feature type="compositionally biased region" description="Basic and acidic residues" evidence="7">
    <location>
        <begin position="1"/>
        <end position="11"/>
    </location>
</feature>
<protein>
    <recommendedName>
        <fullName evidence="6">Multidrug and toxin extrusion protein</fullName>
    </recommendedName>
</protein>
<feature type="transmembrane region" description="Helical" evidence="6">
    <location>
        <begin position="357"/>
        <end position="385"/>
    </location>
</feature>
<feature type="transmembrane region" description="Helical" evidence="6">
    <location>
        <begin position="57"/>
        <end position="82"/>
    </location>
</feature>
<dbReference type="GeneTree" id="ENSGT00940000161644"/>
<evidence type="ECO:0000313" key="8">
    <source>
        <dbReference type="Ensembl" id="ENSLLEP00000016530.1"/>
    </source>
</evidence>
<feature type="transmembrane region" description="Helical" evidence="6">
    <location>
        <begin position="565"/>
        <end position="583"/>
    </location>
</feature>
<dbReference type="Proteomes" id="UP000694569">
    <property type="component" value="Unplaced"/>
</dbReference>